<dbReference type="Gene3D" id="3.40.1230.10">
    <property type="entry name" value="MTH938-like"/>
    <property type="match status" value="1"/>
</dbReference>
<feature type="region of interest" description="Disordered" evidence="1">
    <location>
        <begin position="38"/>
        <end position="63"/>
    </location>
</feature>
<dbReference type="PANTHER" id="PTHR21192:SF2">
    <property type="entry name" value="NADH DEHYDROGENASE [UBIQUINONE] 1 ALPHA SUBCOMPLEX ASSEMBLY FACTOR 3"/>
    <property type="match status" value="1"/>
</dbReference>
<dbReference type="eggNOG" id="KOG3363">
    <property type="taxonomic scope" value="Eukaryota"/>
</dbReference>
<gene>
    <name evidence="2" type="ORF">Esi_0289_0041</name>
</gene>
<dbReference type="OMA" id="MICMPNS"/>
<organism evidence="2 3">
    <name type="scientific">Ectocarpus siliculosus</name>
    <name type="common">Brown alga</name>
    <name type="synonym">Conferva siliculosa</name>
    <dbReference type="NCBI Taxonomy" id="2880"/>
    <lineage>
        <taxon>Eukaryota</taxon>
        <taxon>Sar</taxon>
        <taxon>Stramenopiles</taxon>
        <taxon>Ochrophyta</taxon>
        <taxon>PX clade</taxon>
        <taxon>Phaeophyceae</taxon>
        <taxon>Ectocarpales</taxon>
        <taxon>Ectocarpaceae</taxon>
        <taxon>Ectocarpus</taxon>
    </lineage>
</organism>
<dbReference type="STRING" id="2880.D7FV73"/>
<dbReference type="EMBL" id="FN648474">
    <property type="protein sequence ID" value="CBJ31879.1"/>
    <property type="molecule type" value="Genomic_DNA"/>
</dbReference>
<evidence type="ECO:0008006" key="4">
    <source>
        <dbReference type="Google" id="ProtNLM"/>
    </source>
</evidence>
<dbReference type="InterPro" id="IPR036748">
    <property type="entry name" value="MTH938-like_sf"/>
</dbReference>
<dbReference type="PANTHER" id="PTHR21192">
    <property type="entry name" value="NUCLEAR PROTEIN E3-3"/>
    <property type="match status" value="1"/>
</dbReference>
<evidence type="ECO:0000313" key="2">
    <source>
        <dbReference type="EMBL" id="CBJ31879.1"/>
    </source>
</evidence>
<evidence type="ECO:0000313" key="3">
    <source>
        <dbReference type="Proteomes" id="UP000002630"/>
    </source>
</evidence>
<dbReference type="InParanoid" id="D7FV73"/>
<dbReference type="SUPFAM" id="SSF64076">
    <property type="entry name" value="MTH938-like"/>
    <property type="match status" value="1"/>
</dbReference>
<dbReference type="Pfam" id="PF04430">
    <property type="entry name" value="DUF498"/>
    <property type="match status" value="1"/>
</dbReference>
<dbReference type="Proteomes" id="UP000002630">
    <property type="component" value="Linkage Group LG26"/>
</dbReference>
<name>D7FV73_ECTSI</name>
<accession>D7FV73</accession>
<keyword evidence="3" id="KW-1185">Reference proteome</keyword>
<dbReference type="EMBL" id="FN649751">
    <property type="protein sequence ID" value="CBJ31879.1"/>
    <property type="molecule type" value="Genomic_DNA"/>
</dbReference>
<protein>
    <recommendedName>
        <fullName evidence="4">NADH dehydrogenase [ubiquinone] 1 alpha subcomplex assembly factor 3</fullName>
    </recommendedName>
</protein>
<sequence>MHKKVRYHSNLCSTGRFVPSAHVQLTALLFCSRRGMSSARGGKGSNTAGPPGTIKGFGRRQKPVDAGNTALGKGFDLMEDDPDSRKKVVIGGYDPHGFQLGDGVDVRGSMICMPNSFVLWQPKRPSDITVESLRMVELVIPKIDLIIVGVGERMTARLDPVLVKHLASKGIRVEQMDTVNACSTFNVLNAEDRRVAAALLQLSPEEESILSK</sequence>
<proteinExistence type="predicted"/>
<dbReference type="AlphaFoldDB" id="D7FV73"/>
<dbReference type="GO" id="GO:0032981">
    <property type="term" value="P:mitochondrial respiratory chain complex I assembly"/>
    <property type="evidence" value="ECO:0007669"/>
    <property type="project" value="TreeGrafter"/>
</dbReference>
<dbReference type="InterPro" id="IPR007523">
    <property type="entry name" value="NDUFAF3/AAMDC"/>
</dbReference>
<dbReference type="GO" id="GO:0005743">
    <property type="term" value="C:mitochondrial inner membrane"/>
    <property type="evidence" value="ECO:0007669"/>
    <property type="project" value="TreeGrafter"/>
</dbReference>
<evidence type="ECO:0000256" key="1">
    <source>
        <dbReference type="SAM" id="MobiDB-lite"/>
    </source>
</evidence>
<reference evidence="2 3" key="1">
    <citation type="journal article" date="2010" name="Nature">
        <title>The Ectocarpus genome and the independent evolution of multicellularity in brown algae.</title>
        <authorList>
            <person name="Cock J.M."/>
            <person name="Sterck L."/>
            <person name="Rouze P."/>
            <person name="Scornet D."/>
            <person name="Allen A.E."/>
            <person name="Amoutzias G."/>
            <person name="Anthouard V."/>
            <person name="Artiguenave F."/>
            <person name="Aury J.M."/>
            <person name="Badger J.H."/>
            <person name="Beszteri B."/>
            <person name="Billiau K."/>
            <person name="Bonnet E."/>
            <person name="Bothwell J.H."/>
            <person name="Bowler C."/>
            <person name="Boyen C."/>
            <person name="Brownlee C."/>
            <person name="Carrano C.J."/>
            <person name="Charrier B."/>
            <person name="Cho G.Y."/>
            <person name="Coelho S.M."/>
            <person name="Collen J."/>
            <person name="Corre E."/>
            <person name="Da Silva C."/>
            <person name="Delage L."/>
            <person name="Delaroque N."/>
            <person name="Dittami S.M."/>
            <person name="Doulbeau S."/>
            <person name="Elias M."/>
            <person name="Farnham G."/>
            <person name="Gachon C.M."/>
            <person name="Gschloessl B."/>
            <person name="Heesch S."/>
            <person name="Jabbari K."/>
            <person name="Jubin C."/>
            <person name="Kawai H."/>
            <person name="Kimura K."/>
            <person name="Kloareg B."/>
            <person name="Kupper F.C."/>
            <person name="Lang D."/>
            <person name="Le Bail A."/>
            <person name="Leblanc C."/>
            <person name="Lerouge P."/>
            <person name="Lohr M."/>
            <person name="Lopez P.J."/>
            <person name="Martens C."/>
            <person name="Maumus F."/>
            <person name="Michel G."/>
            <person name="Miranda-Saavedra D."/>
            <person name="Morales J."/>
            <person name="Moreau H."/>
            <person name="Motomura T."/>
            <person name="Nagasato C."/>
            <person name="Napoli C.A."/>
            <person name="Nelson D.R."/>
            <person name="Nyvall-Collen P."/>
            <person name="Peters A.F."/>
            <person name="Pommier C."/>
            <person name="Potin P."/>
            <person name="Poulain J."/>
            <person name="Quesneville H."/>
            <person name="Read B."/>
            <person name="Rensing S.A."/>
            <person name="Ritter A."/>
            <person name="Rousvoal S."/>
            <person name="Samanta M."/>
            <person name="Samson G."/>
            <person name="Schroeder D.C."/>
            <person name="Segurens B."/>
            <person name="Strittmatter M."/>
            <person name="Tonon T."/>
            <person name="Tregear J.W."/>
            <person name="Valentin K."/>
            <person name="von Dassow P."/>
            <person name="Yamagishi T."/>
            <person name="Van de Peer Y."/>
            <person name="Wincker P."/>
        </authorList>
    </citation>
    <scope>NUCLEOTIDE SEQUENCE [LARGE SCALE GENOMIC DNA]</scope>
    <source>
        <strain evidence="3">Ec32 / CCAP1310/4</strain>
    </source>
</reference>
<dbReference type="OrthoDB" id="20681at2759"/>